<reference evidence="1 2" key="1">
    <citation type="submission" date="2013-12" db="EMBL/GenBank/DDBJ databases">
        <title>Interactions Between Genome Architecture and Virulence Genes in Pseudomonas syringae, strain CC1557 as a model.</title>
        <authorList>
            <person name="Baltrus D."/>
            <person name="Hockett K."/>
            <person name="Karlsrud E."/>
            <person name="Dougherty K."/>
            <person name="Nishimura M."/>
        </authorList>
    </citation>
    <scope>NUCLEOTIDE SEQUENCE [LARGE SCALE GENOMIC DNA]</scope>
    <source>
        <strain evidence="1 2">CC1557</strain>
    </source>
</reference>
<dbReference type="AlphaFoldDB" id="W0N2J3"/>
<proteinExistence type="predicted"/>
<gene>
    <name evidence="1" type="ORF">N018_03500</name>
</gene>
<protein>
    <submittedName>
        <fullName evidence="1">Uncharacterized protein</fullName>
    </submittedName>
</protein>
<organism evidence="1 2">
    <name type="scientific">Pseudomonas syringae CC1557</name>
    <dbReference type="NCBI Taxonomy" id="1357279"/>
    <lineage>
        <taxon>Bacteria</taxon>
        <taxon>Pseudomonadati</taxon>
        <taxon>Pseudomonadota</taxon>
        <taxon>Gammaproteobacteria</taxon>
        <taxon>Pseudomonadales</taxon>
        <taxon>Pseudomonadaceae</taxon>
        <taxon>Pseudomonas</taxon>
        <taxon>Pseudomonas syringae</taxon>
    </lineage>
</organism>
<evidence type="ECO:0000313" key="1">
    <source>
        <dbReference type="EMBL" id="AHG43488.1"/>
    </source>
</evidence>
<dbReference type="STRING" id="1357279.N018_03500"/>
<dbReference type="EMBL" id="CP007014">
    <property type="protein sequence ID" value="AHG43488.1"/>
    <property type="molecule type" value="Genomic_DNA"/>
</dbReference>
<name>W0N2J3_PSESX</name>
<dbReference type="HOGENOM" id="CLU_3083808_0_0_6"/>
<accession>W0N2J3</accession>
<dbReference type="KEGG" id="psyr:N018_03500"/>
<dbReference type="Proteomes" id="UP000019089">
    <property type="component" value="Chromosome"/>
</dbReference>
<evidence type="ECO:0000313" key="2">
    <source>
        <dbReference type="Proteomes" id="UP000019089"/>
    </source>
</evidence>
<sequence>MLLEQLPSTRQEFLVNRSLTDPVLDKQTLITQSCQVRNMLRQRGTQVCSPEG</sequence>